<sequence length="70" mass="7690">MVREDFQKLLECMVNGEDREMHHNAVMRGVKNASSDVGGDRMTALARGYGMDLQATAIPITTSRGYGVTE</sequence>
<protein>
    <submittedName>
        <fullName evidence="1">Uncharacterized protein</fullName>
    </submittedName>
</protein>
<organism evidence="1 2">
    <name type="scientific">Gossypium barbadense</name>
    <name type="common">Sea Island cotton</name>
    <name type="synonym">Hibiscus barbadensis</name>
    <dbReference type="NCBI Taxonomy" id="3634"/>
    <lineage>
        <taxon>Eukaryota</taxon>
        <taxon>Viridiplantae</taxon>
        <taxon>Streptophyta</taxon>
        <taxon>Embryophyta</taxon>
        <taxon>Tracheophyta</taxon>
        <taxon>Spermatophyta</taxon>
        <taxon>Magnoliopsida</taxon>
        <taxon>eudicotyledons</taxon>
        <taxon>Gunneridae</taxon>
        <taxon>Pentapetalae</taxon>
        <taxon>rosids</taxon>
        <taxon>malvids</taxon>
        <taxon>Malvales</taxon>
        <taxon>Malvaceae</taxon>
        <taxon>Malvoideae</taxon>
        <taxon>Gossypium</taxon>
    </lineage>
</organism>
<accession>A0A2P5YEW3</accession>
<dbReference type="AlphaFoldDB" id="A0A2P5YEW3"/>
<name>A0A2P5YEW3_GOSBA</name>
<dbReference type="OrthoDB" id="1716456at2759"/>
<gene>
    <name evidence="1" type="ORF">GOBAR_AA06537</name>
</gene>
<evidence type="ECO:0000313" key="2">
    <source>
        <dbReference type="Proteomes" id="UP000239757"/>
    </source>
</evidence>
<dbReference type="EMBL" id="KZ663286">
    <property type="protein sequence ID" value="PPS14074.1"/>
    <property type="molecule type" value="Genomic_DNA"/>
</dbReference>
<reference evidence="1 2" key="1">
    <citation type="submission" date="2015-01" db="EMBL/GenBank/DDBJ databases">
        <title>Genome of allotetraploid Gossypium barbadense reveals genomic plasticity and fiber elongation in cotton evolution.</title>
        <authorList>
            <person name="Chen X."/>
            <person name="Liu X."/>
            <person name="Zhao B."/>
            <person name="Zheng H."/>
            <person name="Hu Y."/>
            <person name="Lu G."/>
            <person name="Yang C."/>
            <person name="Chen J."/>
            <person name="Shan C."/>
            <person name="Zhang L."/>
            <person name="Zhou Y."/>
            <person name="Wang L."/>
            <person name="Guo W."/>
            <person name="Bai Y."/>
            <person name="Ruan J."/>
            <person name="Shangguan X."/>
            <person name="Mao Y."/>
            <person name="Jiang J."/>
            <person name="Zhu Y."/>
            <person name="Lei J."/>
            <person name="Kang H."/>
            <person name="Chen S."/>
            <person name="He X."/>
            <person name="Wang R."/>
            <person name="Wang Y."/>
            <person name="Chen J."/>
            <person name="Wang L."/>
            <person name="Yu S."/>
            <person name="Wang B."/>
            <person name="Wei J."/>
            <person name="Song S."/>
            <person name="Lu X."/>
            <person name="Gao Z."/>
            <person name="Gu W."/>
            <person name="Deng X."/>
            <person name="Ma D."/>
            <person name="Wang S."/>
            <person name="Liang W."/>
            <person name="Fang L."/>
            <person name="Cai C."/>
            <person name="Zhu X."/>
            <person name="Zhou B."/>
            <person name="Zhang Y."/>
            <person name="Chen Z."/>
            <person name="Xu S."/>
            <person name="Zhu R."/>
            <person name="Wang S."/>
            <person name="Zhang T."/>
            <person name="Zhao G."/>
        </authorList>
    </citation>
    <scope>NUCLEOTIDE SEQUENCE [LARGE SCALE GENOMIC DNA]</scope>
    <source>
        <strain evidence="2">cv. Xinhai21</strain>
        <tissue evidence="1">Leaf</tissue>
    </source>
</reference>
<evidence type="ECO:0000313" key="1">
    <source>
        <dbReference type="EMBL" id="PPS14074.1"/>
    </source>
</evidence>
<dbReference type="Proteomes" id="UP000239757">
    <property type="component" value="Unassembled WGS sequence"/>
</dbReference>
<proteinExistence type="predicted"/>